<feature type="domain" description="Laminin EGF-like" evidence="6">
    <location>
        <begin position="1"/>
        <end position="56"/>
    </location>
</feature>
<feature type="coiled-coil region" evidence="4">
    <location>
        <begin position="711"/>
        <end position="738"/>
    </location>
</feature>
<dbReference type="PROSITE" id="PS01248">
    <property type="entry name" value="EGF_LAM_1"/>
    <property type="match status" value="2"/>
</dbReference>
<dbReference type="EMBL" id="JAHRIO010000285">
    <property type="protein sequence ID" value="MEQ2157850.1"/>
    <property type="molecule type" value="Genomic_DNA"/>
</dbReference>
<organism evidence="7 8">
    <name type="scientific">Goodea atripinnis</name>
    <dbReference type="NCBI Taxonomy" id="208336"/>
    <lineage>
        <taxon>Eukaryota</taxon>
        <taxon>Metazoa</taxon>
        <taxon>Chordata</taxon>
        <taxon>Craniata</taxon>
        <taxon>Vertebrata</taxon>
        <taxon>Euteleostomi</taxon>
        <taxon>Actinopterygii</taxon>
        <taxon>Neopterygii</taxon>
        <taxon>Teleostei</taxon>
        <taxon>Neoteleostei</taxon>
        <taxon>Acanthomorphata</taxon>
        <taxon>Ovalentaria</taxon>
        <taxon>Atherinomorphae</taxon>
        <taxon>Cyprinodontiformes</taxon>
        <taxon>Goodeidae</taxon>
        <taxon>Goodea</taxon>
    </lineage>
</organism>
<evidence type="ECO:0000256" key="1">
    <source>
        <dbReference type="ARBA" id="ARBA00023157"/>
    </source>
</evidence>
<reference evidence="7 8" key="1">
    <citation type="submission" date="2021-06" db="EMBL/GenBank/DDBJ databases">
        <authorList>
            <person name="Palmer J.M."/>
        </authorList>
    </citation>
    <scope>NUCLEOTIDE SEQUENCE [LARGE SCALE GENOMIC DNA]</scope>
    <source>
        <strain evidence="7 8">GA_2019</strain>
        <tissue evidence="7">Muscle</tissue>
    </source>
</reference>
<comment type="caution">
    <text evidence="3">Lacks conserved residue(s) required for the propagation of feature annotation.</text>
</comment>
<sequence>MCNSMGSAPYVCSSRDDCRCDQRSGQCPCQPNVVGQNCDRCAPNTWNIAGGTGCQHCDCDPVHSVRSSCDEVTGQCVCKPGFGGRTCRECKELFWGDPEVKCHDRFSGPHCDQCARGYKGEFPTCEPCHQCFSIWDTAVGELTNQTRRLEAQVTDLLTTGVTAPYKELVSSLERNARAVREIVENKTAAEKLENAQDLMHQITGLMSFLNGKLNMTKENLITAYKNNNTTETSLDALTDEASKLEQYIQELRQQVHNIKNSNIQGAMSTISAAYIESQNAEKRSKEATSVPGNTVEESAALRKATEDKLSSSQKEFDRKHQRNAQKLDKLAKELEKFDLSPLSEKGRRSTSLWRRGLQWFRHNIPNCPENLPEPGPGDPAGYGGSGQALQYDRFSGPHCDQCARGYKGEFPTCEPCHQCFSIWDTAVGELTNQTRRLEAQVTDLLTTGVTAPYKELVSSLERNARAVREIVENKTAAEKLENAQDLMHQITGLMSFLNGKLNMTKENLITAYKNNNTTETSLDALTDEASKLEQYIQELRQQVHNIKNSNIQGAMSTISAAYIESQNAEKRSKEATSVPGNTVEESAALRKATEDKLSSSQKEFDRKHQRNAQKLDKLAKELEKFDLSPLSEKGRRSTSLWRRGLQWFRHNIPNCPENLPEPGPGDPAGYGGSGQALQYGLIYCQVWEANIRAKEAKAKAMEVLISSNRSKEAVEQNNKQLRDLIKEIRDLLNNEKADASVIEAVANEVLALEMPTSAEKLQELTNEIREKVGTLTSVEEILSQSAEDIRSAESLLRQAKSARMLEMQTTSKEKITGANHGFLPISEKASHMKEAADTVKTVLEDTERTQSITADAIQLARNNTKETVELLNSVESETAQSELKLSNATSRLLELEQKLGLLRQNNLEMNQKVETAERVSERAKLIAEEAQKEFDEDLKDKLEVVEDQVEDKGESVLQARRRADHLQREAKELIAQSSSKLQRLKELENSYEANQQLLKEKAEALAALEQTAKRILEEISHKVSLYSSCQ</sequence>
<keyword evidence="2 3" id="KW-0424">Laminin EGF-like domain</keyword>
<dbReference type="Pfam" id="PF00053">
    <property type="entry name" value="EGF_laminin"/>
    <property type="match status" value="2"/>
</dbReference>
<feature type="disulfide bond" evidence="3">
    <location>
        <begin position="78"/>
        <end position="87"/>
    </location>
</feature>
<comment type="caution">
    <text evidence="7">The sequence shown here is derived from an EMBL/GenBank/DDBJ whole genome shotgun (WGS) entry which is preliminary data.</text>
</comment>
<evidence type="ECO:0000256" key="5">
    <source>
        <dbReference type="SAM" id="MobiDB-lite"/>
    </source>
</evidence>
<feature type="coiled-coil region" evidence="4">
    <location>
        <begin position="234"/>
        <end position="264"/>
    </location>
</feature>
<name>A0ABV0MFG2_9TELE</name>
<dbReference type="PROSITE" id="PS50027">
    <property type="entry name" value="EGF_LAM_2"/>
    <property type="match status" value="2"/>
</dbReference>
<feature type="region of interest" description="Disordered" evidence="5">
    <location>
        <begin position="569"/>
        <end position="612"/>
    </location>
</feature>
<evidence type="ECO:0000256" key="4">
    <source>
        <dbReference type="SAM" id="Coils"/>
    </source>
</evidence>
<feature type="domain" description="Laminin EGF-like" evidence="6">
    <location>
        <begin position="57"/>
        <end position="104"/>
    </location>
</feature>
<feature type="disulfide bond" evidence="3">
    <location>
        <begin position="29"/>
        <end position="38"/>
    </location>
</feature>
<feature type="region of interest" description="Disordered" evidence="5">
    <location>
        <begin position="281"/>
        <end position="324"/>
    </location>
</feature>
<accession>A0ABV0MFG2</accession>
<feature type="disulfide bond" evidence="3">
    <location>
        <begin position="57"/>
        <end position="69"/>
    </location>
</feature>
<evidence type="ECO:0000256" key="2">
    <source>
        <dbReference type="ARBA" id="ARBA00023292"/>
    </source>
</evidence>
<dbReference type="InterPro" id="IPR050440">
    <property type="entry name" value="Laminin/Netrin_ECM"/>
</dbReference>
<evidence type="ECO:0000259" key="6">
    <source>
        <dbReference type="PROSITE" id="PS50027"/>
    </source>
</evidence>
<feature type="coiled-coil region" evidence="4">
    <location>
        <begin position="878"/>
        <end position="1018"/>
    </location>
</feature>
<evidence type="ECO:0000256" key="3">
    <source>
        <dbReference type="PROSITE-ProRule" id="PRU00460"/>
    </source>
</evidence>
<feature type="compositionally biased region" description="Basic and acidic residues" evidence="5">
    <location>
        <begin position="299"/>
        <end position="318"/>
    </location>
</feature>
<dbReference type="Proteomes" id="UP001476798">
    <property type="component" value="Unassembled WGS sequence"/>
</dbReference>
<evidence type="ECO:0000313" key="8">
    <source>
        <dbReference type="Proteomes" id="UP001476798"/>
    </source>
</evidence>
<keyword evidence="4" id="KW-0175">Coiled coil</keyword>
<feature type="disulfide bond" evidence="3">
    <location>
        <begin position="59"/>
        <end position="76"/>
    </location>
</feature>
<dbReference type="Gene3D" id="2.10.25.10">
    <property type="entry name" value="Laminin"/>
    <property type="match status" value="2"/>
</dbReference>
<proteinExistence type="predicted"/>
<dbReference type="PRINTS" id="PR00011">
    <property type="entry name" value="EGFLAMININ"/>
</dbReference>
<dbReference type="PANTHER" id="PTHR10574">
    <property type="entry name" value="NETRIN/LAMININ-RELATED"/>
    <property type="match status" value="1"/>
</dbReference>
<feature type="compositionally biased region" description="Basic and acidic residues" evidence="5">
    <location>
        <begin position="587"/>
        <end position="606"/>
    </location>
</feature>
<dbReference type="SMART" id="SM00180">
    <property type="entry name" value="EGF_Lam"/>
    <property type="match status" value="2"/>
</dbReference>
<gene>
    <name evidence="7" type="ORF">GOODEAATRI_006072</name>
</gene>
<keyword evidence="1 3" id="KW-1015">Disulfide bond</keyword>
<dbReference type="CDD" id="cd00055">
    <property type="entry name" value="EGF_Lam"/>
    <property type="match status" value="2"/>
</dbReference>
<feature type="coiled-coil region" evidence="4">
    <location>
        <begin position="522"/>
        <end position="552"/>
    </location>
</feature>
<dbReference type="InterPro" id="IPR002049">
    <property type="entry name" value="LE_dom"/>
</dbReference>
<protein>
    <recommendedName>
        <fullName evidence="6">Laminin EGF-like domain-containing protein</fullName>
    </recommendedName>
</protein>
<evidence type="ECO:0000313" key="7">
    <source>
        <dbReference type="EMBL" id="MEQ2157850.1"/>
    </source>
</evidence>
<dbReference type="PANTHER" id="PTHR10574:SF406">
    <property type="entry name" value="LAMININ SUBUNIT ALPHA 5"/>
    <property type="match status" value="1"/>
</dbReference>
<dbReference type="SUPFAM" id="SSF57196">
    <property type="entry name" value="EGF/Laminin"/>
    <property type="match status" value="2"/>
</dbReference>
<keyword evidence="8" id="KW-1185">Reference proteome</keyword>